<dbReference type="PANTHER" id="PTHR23517:SF2">
    <property type="entry name" value="MULTIDRUG RESISTANCE PROTEIN MDTH"/>
    <property type="match status" value="1"/>
</dbReference>
<feature type="transmembrane region" description="Helical" evidence="7">
    <location>
        <begin position="164"/>
        <end position="188"/>
    </location>
</feature>
<dbReference type="RefSeq" id="WP_184809471.1">
    <property type="nucleotide sequence ID" value="NZ_JACHJQ010000002.1"/>
</dbReference>
<feature type="transmembrane region" description="Helical" evidence="7">
    <location>
        <begin position="38"/>
        <end position="59"/>
    </location>
</feature>
<proteinExistence type="predicted"/>
<evidence type="ECO:0000313" key="10">
    <source>
        <dbReference type="Proteomes" id="UP000520767"/>
    </source>
</evidence>
<dbReference type="Pfam" id="PF07690">
    <property type="entry name" value="MFS_1"/>
    <property type="match status" value="1"/>
</dbReference>
<dbReference type="InterPro" id="IPR001958">
    <property type="entry name" value="Tet-R_TetA/multi-R_MdtG-like"/>
</dbReference>
<keyword evidence="4 7" id="KW-0812">Transmembrane</keyword>
<dbReference type="InterPro" id="IPR036259">
    <property type="entry name" value="MFS_trans_sf"/>
</dbReference>
<keyword evidence="5 7" id="KW-1133">Transmembrane helix</keyword>
<dbReference type="InterPro" id="IPR020846">
    <property type="entry name" value="MFS_dom"/>
</dbReference>
<keyword evidence="10" id="KW-1185">Reference proteome</keyword>
<feature type="transmembrane region" description="Helical" evidence="7">
    <location>
        <begin position="133"/>
        <end position="158"/>
    </location>
</feature>
<evidence type="ECO:0000256" key="3">
    <source>
        <dbReference type="ARBA" id="ARBA00022475"/>
    </source>
</evidence>
<dbReference type="Proteomes" id="UP000520767">
    <property type="component" value="Unassembled WGS sequence"/>
</dbReference>
<dbReference type="PANTHER" id="PTHR23517">
    <property type="entry name" value="RESISTANCE PROTEIN MDTM, PUTATIVE-RELATED-RELATED"/>
    <property type="match status" value="1"/>
</dbReference>
<organism evidence="9 10">
    <name type="scientific">Actinophytocola algeriensis</name>
    <dbReference type="NCBI Taxonomy" id="1768010"/>
    <lineage>
        <taxon>Bacteria</taxon>
        <taxon>Bacillati</taxon>
        <taxon>Actinomycetota</taxon>
        <taxon>Actinomycetes</taxon>
        <taxon>Pseudonocardiales</taxon>
        <taxon>Pseudonocardiaceae</taxon>
    </lineage>
</organism>
<keyword evidence="3" id="KW-1003">Cell membrane</keyword>
<feature type="transmembrane region" description="Helical" evidence="7">
    <location>
        <begin position="275"/>
        <end position="296"/>
    </location>
</feature>
<evidence type="ECO:0000256" key="7">
    <source>
        <dbReference type="SAM" id="Phobius"/>
    </source>
</evidence>
<dbReference type="PROSITE" id="PS50850">
    <property type="entry name" value="MFS"/>
    <property type="match status" value="1"/>
</dbReference>
<feature type="transmembrane region" description="Helical" evidence="7">
    <location>
        <begin position="302"/>
        <end position="327"/>
    </location>
</feature>
<evidence type="ECO:0000256" key="6">
    <source>
        <dbReference type="ARBA" id="ARBA00023136"/>
    </source>
</evidence>
<comment type="caution">
    <text evidence="9">The sequence shown here is derived from an EMBL/GenBank/DDBJ whole genome shotgun (WGS) entry which is preliminary data.</text>
</comment>
<accession>A0A7W7Q1F6</accession>
<evidence type="ECO:0000256" key="2">
    <source>
        <dbReference type="ARBA" id="ARBA00022448"/>
    </source>
</evidence>
<dbReference type="GO" id="GO:0022857">
    <property type="term" value="F:transmembrane transporter activity"/>
    <property type="evidence" value="ECO:0007669"/>
    <property type="project" value="InterPro"/>
</dbReference>
<feature type="transmembrane region" description="Helical" evidence="7">
    <location>
        <begin position="209"/>
        <end position="234"/>
    </location>
</feature>
<dbReference type="GO" id="GO:0005886">
    <property type="term" value="C:plasma membrane"/>
    <property type="evidence" value="ECO:0007669"/>
    <property type="project" value="UniProtKB-SubCell"/>
</dbReference>
<keyword evidence="6 7" id="KW-0472">Membrane</keyword>
<feature type="domain" description="Major facilitator superfamily (MFS) profile" evidence="8">
    <location>
        <begin position="167"/>
        <end position="401"/>
    </location>
</feature>
<reference evidence="9 10" key="1">
    <citation type="submission" date="2020-08" db="EMBL/GenBank/DDBJ databases">
        <title>Genomic Encyclopedia of Type Strains, Phase III (KMG-III): the genomes of soil and plant-associated and newly described type strains.</title>
        <authorList>
            <person name="Whitman W."/>
        </authorList>
    </citation>
    <scope>NUCLEOTIDE SEQUENCE [LARGE SCALE GENOMIC DNA]</scope>
    <source>
        <strain evidence="9 10">CECT 8960</strain>
    </source>
</reference>
<keyword evidence="2" id="KW-0813">Transport</keyword>
<dbReference type="Gene3D" id="1.20.1250.20">
    <property type="entry name" value="MFS general substrate transporter like domains"/>
    <property type="match status" value="2"/>
</dbReference>
<evidence type="ECO:0000256" key="1">
    <source>
        <dbReference type="ARBA" id="ARBA00004651"/>
    </source>
</evidence>
<dbReference type="SUPFAM" id="SSF103473">
    <property type="entry name" value="MFS general substrate transporter"/>
    <property type="match status" value="1"/>
</dbReference>
<evidence type="ECO:0000313" key="9">
    <source>
        <dbReference type="EMBL" id="MBB4905196.1"/>
    </source>
</evidence>
<dbReference type="InterPro" id="IPR011701">
    <property type="entry name" value="MFS"/>
</dbReference>
<sequence>MSARTVPFFTALTVDALGTGMFVPLSLLYFARVPKIDLATVGVLLSVAAALSLPVPVLVGHLVDRFGPKPVVVAAHFVQAAAFAGYLAVTGPVALLLTAVVATAGQRAFWSSVFALVADLAEQSGGGRRPERWFALVGMAQTAGLGAGGLLSGLLLAIGTETVFRLMAIGNAVTFLLAGLLVLLVRVAHERPAERAVGGYRVLLADRPYLGLIGVNTIFAMCAMFFGLALPVYLVDGLSAPAWLVGPLLGANTILLALGQTTAVRVLRPMLRTRVMVLAGVLWAVWAAACALAPALPLSALVPYLVVVTLCFTVAELVHAPVSMTLASEAAPADLRGRYLAVFQYSFAFATVIAPGFFSVLFTMGTPLPFAGLAVLALLGAAAMLVLERRLPRTALVSSPG</sequence>
<dbReference type="EMBL" id="JACHJQ010000002">
    <property type="protein sequence ID" value="MBB4905196.1"/>
    <property type="molecule type" value="Genomic_DNA"/>
</dbReference>
<name>A0A7W7Q1F6_9PSEU</name>
<feature type="transmembrane region" description="Helical" evidence="7">
    <location>
        <begin position="240"/>
        <end position="263"/>
    </location>
</feature>
<feature type="transmembrane region" description="Helical" evidence="7">
    <location>
        <begin position="368"/>
        <end position="387"/>
    </location>
</feature>
<comment type="subcellular location">
    <subcellularLocation>
        <location evidence="1">Cell membrane</location>
        <topology evidence="1">Multi-pass membrane protein</topology>
    </subcellularLocation>
</comment>
<evidence type="ECO:0000256" key="5">
    <source>
        <dbReference type="ARBA" id="ARBA00022989"/>
    </source>
</evidence>
<protein>
    <submittedName>
        <fullName evidence="9">MFS family permease</fullName>
    </submittedName>
</protein>
<evidence type="ECO:0000259" key="8">
    <source>
        <dbReference type="PROSITE" id="PS50850"/>
    </source>
</evidence>
<feature type="transmembrane region" description="Helical" evidence="7">
    <location>
        <begin position="339"/>
        <end position="362"/>
    </location>
</feature>
<dbReference type="PRINTS" id="PR01035">
    <property type="entry name" value="TCRTETA"/>
</dbReference>
<feature type="transmembrane region" description="Helical" evidence="7">
    <location>
        <begin position="12"/>
        <end position="32"/>
    </location>
</feature>
<evidence type="ECO:0000256" key="4">
    <source>
        <dbReference type="ARBA" id="ARBA00022692"/>
    </source>
</evidence>
<dbReference type="AlphaFoldDB" id="A0A7W7Q1F6"/>
<dbReference type="InterPro" id="IPR050171">
    <property type="entry name" value="MFS_Transporters"/>
</dbReference>
<gene>
    <name evidence="9" type="ORF">FHR82_001413</name>
</gene>